<protein>
    <submittedName>
        <fullName evidence="2">Uncharacterized protein</fullName>
    </submittedName>
</protein>
<gene>
    <name evidence="2" type="ORF">HCN44_009315</name>
</gene>
<comment type="caution">
    <text evidence="2">The sequence shown here is derived from an EMBL/GenBank/DDBJ whole genome shotgun (WGS) entry which is preliminary data.</text>
</comment>
<keyword evidence="3" id="KW-1185">Reference proteome</keyword>
<dbReference type="OrthoDB" id="426657at2759"/>
<feature type="compositionally biased region" description="Basic residues" evidence="1">
    <location>
        <begin position="519"/>
        <end position="529"/>
    </location>
</feature>
<dbReference type="EMBL" id="JACMRX010000001">
    <property type="protein sequence ID" value="KAF7997917.1"/>
    <property type="molecule type" value="Genomic_DNA"/>
</dbReference>
<sequence>MNSARLITTGKTMDNNKIKNNKLNYCQQTILHHNPVTLKHQSVTITKYKDKTSSLLNYTSQPSCSNAKIYGMRSKEELHVPSDVLSSNKKSLGVEVCVTMACNDNKRIGSAESAGSHDSINQEIHHFKPIKPALRTLVTMTSDGKLIEPKLVKVIPVIKKVTNIIPKPPSPSNIKQIFGCSWSAFRGKTRHNLRYTEKELDKNNQLKSRQLTKLTKTFDTARKIDLAQDTTFDNNKNYTKNINPIINGTKVIKKLNINDNNDIINLKTSKNNKIKNGLTGKNKKLKNTITENKHLCNNEISQTSSKINSVSSSLINENNNDDKIEDDDSAIINIAERIKQRTKNTEQNKKLNSPRKTRSKTLNNKNINIEHIEIPIKSKKTKLKLNNTPIKMTKLITNNNNEKIITRKTRNSTRKKNNYQANNDDNNNDNEDDKNHDKIDNNIDDFIVCNKEKSKNEKLLLQEQEDFELARKLQEKLNWGGVRTRGSKRALESNNIELDLKKIKINGQSLSTDNGGNIKYRRKQKQTTK</sequence>
<dbReference type="AlphaFoldDB" id="A0A834Y4X4"/>
<feature type="compositionally biased region" description="Basic residues" evidence="1">
    <location>
        <begin position="406"/>
        <end position="417"/>
    </location>
</feature>
<dbReference type="Proteomes" id="UP000639338">
    <property type="component" value="Unassembled WGS sequence"/>
</dbReference>
<accession>A0A834Y4X4</accession>
<evidence type="ECO:0000313" key="2">
    <source>
        <dbReference type="EMBL" id="KAF7997917.1"/>
    </source>
</evidence>
<name>A0A834Y4X4_APHGI</name>
<feature type="region of interest" description="Disordered" evidence="1">
    <location>
        <begin position="507"/>
        <end position="529"/>
    </location>
</feature>
<evidence type="ECO:0000256" key="1">
    <source>
        <dbReference type="SAM" id="MobiDB-lite"/>
    </source>
</evidence>
<feature type="region of interest" description="Disordered" evidence="1">
    <location>
        <begin position="341"/>
        <end position="364"/>
    </location>
</feature>
<organism evidence="2 3">
    <name type="scientific">Aphidius gifuensis</name>
    <name type="common">Parasitoid wasp</name>
    <dbReference type="NCBI Taxonomy" id="684658"/>
    <lineage>
        <taxon>Eukaryota</taxon>
        <taxon>Metazoa</taxon>
        <taxon>Ecdysozoa</taxon>
        <taxon>Arthropoda</taxon>
        <taxon>Hexapoda</taxon>
        <taxon>Insecta</taxon>
        <taxon>Pterygota</taxon>
        <taxon>Neoptera</taxon>
        <taxon>Endopterygota</taxon>
        <taxon>Hymenoptera</taxon>
        <taxon>Apocrita</taxon>
        <taxon>Ichneumonoidea</taxon>
        <taxon>Braconidae</taxon>
        <taxon>Aphidiinae</taxon>
        <taxon>Aphidius</taxon>
    </lineage>
</organism>
<proteinExistence type="predicted"/>
<feature type="region of interest" description="Disordered" evidence="1">
    <location>
        <begin position="401"/>
        <end position="440"/>
    </location>
</feature>
<evidence type="ECO:0000313" key="3">
    <source>
        <dbReference type="Proteomes" id="UP000639338"/>
    </source>
</evidence>
<reference evidence="2 3" key="1">
    <citation type="submission" date="2020-08" db="EMBL/GenBank/DDBJ databases">
        <title>Aphidius gifuensis genome sequencing and assembly.</title>
        <authorList>
            <person name="Du Z."/>
        </authorList>
    </citation>
    <scope>NUCLEOTIDE SEQUENCE [LARGE SCALE GENOMIC DNA]</scope>
    <source>
        <strain evidence="2">YNYX2018</strain>
        <tissue evidence="2">Adults</tissue>
    </source>
</reference>